<dbReference type="AlphaFoldDB" id="M7X9A2"/>
<dbReference type="SUPFAM" id="SSF117281">
    <property type="entry name" value="Kelch motif"/>
    <property type="match status" value="1"/>
</dbReference>
<feature type="domain" description="IPT/TIG" evidence="3">
    <location>
        <begin position="129"/>
        <end position="187"/>
    </location>
</feature>
<evidence type="ECO:0000313" key="5">
    <source>
        <dbReference type="Proteomes" id="UP000010953"/>
    </source>
</evidence>
<reference evidence="4" key="1">
    <citation type="submission" date="2013-01" db="EMBL/GenBank/DDBJ databases">
        <title>Genome assembly of Mariniradius saccharolyticus AK6.</title>
        <authorList>
            <person name="Vaidya B."/>
            <person name="Khatri I."/>
            <person name="Tanuku N.R.S."/>
            <person name="Subramanian S."/>
            <person name="Pinnaka A."/>
        </authorList>
    </citation>
    <scope>NUCLEOTIDE SEQUENCE [LARGE SCALE GENOMIC DNA]</scope>
    <source>
        <strain evidence="4">AK6</strain>
    </source>
</reference>
<evidence type="ECO:0000256" key="2">
    <source>
        <dbReference type="ARBA" id="ARBA00022737"/>
    </source>
</evidence>
<protein>
    <submittedName>
        <fullName evidence="4">IPT/TIG domain protein</fullName>
    </submittedName>
</protein>
<dbReference type="RefSeq" id="WP_008625114.1">
    <property type="nucleotide sequence ID" value="NZ_AMZY02000007.1"/>
</dbReference>
<sequence length="487" mass="55598">MQFNRRSTIICIVALWMAWGCTPEEPADLLSPEAFSIYPETGTIGDTIRMRVTKLVPEQVDFYRVLFGETDSRIVDIKPNEISIIVPEPLKTGTSTIQIIGYNFRYSSLKPFVLTPPEILSYDRCTLTEDTLTIVGKNFNPNWSWMEVTFNGEPAKVIGGNRSSLQVITPVIAYPDAKAQIKLHMADYRIQGKEDVCIEDSWLMVSNDAPDFFVNFQGSFVIGSKAYFPIRKDDPLENELLVYETKNRSWTSKPMEVPLHPISTVIGNSRNGYIYNPSGNDNFFEYDPVTDTWEAKNNFPGINRDYPVMFAIGKYIFLGLGNDQNAPWEPNYADFYRYDPDQDKWERMADLDFGSYPPKLKMSCTVIGEKAIISGGAYSDGNFGVWMYHSDKNLWERKNDFPHAMNFSEGFSFNGDGFVTQGRQVWKYNLQNDSWDSVDAVGFAYRYRTFAFVVEGKPYIGGGDAVPPNAWGNPTRNVYRYDRPSFQ</sequence>
<keyword evidence="5" id="KW-1185">Reference proteome</keyword>
<gene>
    <name evidence="4" type="ORF">C943_03801</name>
</gene>
<dbReference type="InterPro" id="IPR014756">
    <property type="entry name" value="Ig_E-set"/>
</dbReference>
<dbReference type="Pfam" id="PF01833">
    <property type="entry name" value="TIG"/>
    <property type="match status" value="1"/>
</dbReference>
<dbReference type="InParanoid" id="M7X9A2"/>
<dbReference type="STRING" id="1239962.C943_03801"/>
<organism evidence="4 5">
    <name type="scientific">Mariniradius saccharolyticus AK6</name>
    <dbReference type="NCBI Taxonomy" id="1239962"/>
    <lineage>
        <taxon>Bacteria</taxon>
        <taxon>Pseudomonadati</taxon>
        <taxon>Bacteroidota</taxon>
        <taxon>Cytophagia</taxon>
        <taxon>Cytophagales</taxon>
        <taxon>Cyclobacteriaceae</taxon>
        <taxon>Mariniradius</taxon>
    </lineage>
</organism>
<dbReference type="PANTHER" id="PTHR45632">
    <property type="entry name" value="LD33804P"/>
    <property type="match status" value="1"/>
</dbReference>
<dbReference type="EMBL" id="AMZY02000007">
    <property type="protein sequence ID" value="EMS33985.1"/>
    <property type="molecule type" value="Genomic_DNA"/>
</dbReference>
<proteinExistence type="predicted"/>
<dbReference type="OrthoDB" id="103335at2"/>
<dbReference type="SUPFAM" id="SSF81296">
    <property type="entry name" value="E set domains"/>
    <property type="match status" value="1"/>
</dbReference>
<evidence type="ECO:0000259" key="3">
    <source>
        <dbReference type="Pfam" id="PF01833"/>
    </source>
</evidence>
<dbReference type="Proteomes" id="UP000010953">
    <property type="component" value="Unassembled WGS sequence"/>
</dbReference>
<dbReference type="PANTHER" id="PTHR45632:SF3">
    <property type="entry name" value="KELCH-LIKE PROTEIN 32"/>
    <property type="match status" value="1"/>
</dbReference>
<evidence type="ECO:0000256" key="1">
    <source>
        <dbReference type="ARBA" id="ARBA00022441"/>
    </source>
</evidence>
<keyword evidence="2" id="KW-0677">Repeat</keyword>
<dbReference type="InterPro" id="IPR013783">
    <property type="entry name" value="Ig-like_fold"/>
</dbReference>
<accession>M7X9A2</accession>
<keyword evidence="1" id="KW-0880">Kelch repeat</keyword>
<dbReference type="InterPro" id="IPR015915">
    <property type="entry name" value="Kelch-typ_b-propeller"/>
</dbReference>
<evidence type="ECO:0000313" key="4">
    <source>
        <dbReference type="EMBL" id="EMS33985.1"/>
    </source>
</evidence>
<name>M7X9A2_9BACT</name>
<dbReference type="InterPro" id="IPR002909">
    <property type="entry name" value="IPT_dom"/>
</dbReference>
<dbReference type="Gene3D" id="2.60.40.10">
    <property type="entry name" value="Immunoglobulins"/>
    <property type="match status" value="1"/>
</dbReference>
<comment type="caution">
    <text evidence="4">The sequence shown here is derived from an EMBL/GenBank/DDBJ whole genome shotgun (WGS) entry which is preliminary data.</text>
</comment>
<dbReference type="Gene3D" id="2.120.10.80">
    <property type="entry name" value="Kelch-type beta propeller"/>
    <property type="match status" value="1"/>
</dbReference>
<dbReference type="CDD" id="cd00603">
    <property type="entry name" value="IPT_PCSR"/>
    <property type="match status" value="1"/>
</dbReference>
<dbReference type="eggNOG" id="COG3055">
    <property type="taxonomic scope" value="Bacteria"/>
</dbReference>